<gene>
    <name evidence="3" type="ORF">E7Y31_09295</name>
</gene>
<dbReference type="Proteomes" id="UP000305282">
    <property type="component" value="Unassembled WGS sequence"/>
</dbReference>
<feature type="chain" id="PRO_5020398439" evidence="2">
    <location>
        <begin position="25"/>
        <end position="196"/>
    </location>
</feature>
<reference evidence="3 4" key="1">
    <citation type="submission" date="2019-04" db="EMBL/GenBank/DDBJ databases">
        <title>Draft genome sequences for three unisolated Alnus-infective Frankia Sp+ strains, AgTrS, AiOr and AvVan, the first sequenced Frankia strains able to sporulate in-planta.</title>
        <authorList>
            <person name="Bethencourt L."/>
            <person name="Vautrin F."/>
            <person name="Taib N."/>
            <person name="Dubost A."/>
            <person name="Castro-Garcia L."/>
            <person name="Imbaud O."/>
            <person name="Abrouk D."/>
            <person name="Fournier P."/>
            <person name="Briolay J."/>
            <person name="Nguyen A."/>
            <person name="Normand P."/>
            <person name="Fernandez M.P."/>
            <person name="Brochier-Armanet C."/>
            <person name="Herrera-Belaroussi A."/>
        </authorList>
    </citation>
    <scope>NUCLEOTIDE SEQUENCE [LARGE SCALE GENOMIC DNA]</scope>
    <source>
        <strain evidence="3 4">AvVan</strain>
    </source>
</reference>
<dbReference type="GO" id="GO:0006801">
    <property type="term" value="P:superoxide metabolic process"/>
    <property type="evidence" value="ECO:0007669"/>
    <property type="project" value="InterPro"/>
</dbReference>
<organism evidence="3 4">
    <name type="scientific">Candidatus Frankia alpina</name>
    <dbReference type="NCBI Taxonomy" id="2699483"/>
    <lineage>
        <taxon>Bacteria</taxon>
        <taxon>Bacillati</taxon>
        <taxon>Actinomycetota</taxon>
        <taxon>Actinomycetes</taxon>
        <taxon>Frankiales</taxon>
        <taxon>Frankiaceae</taxon>
        <taxon>Frankia</taxon>
    </lineage>
</organism>
<dbReference type="InterPro" id="IPR036423">
    <property type="entry name" value="SOD-like_Cu/Zn_dom_sf"/>
</dbReference>
<dbReference type="AlphaFoldDB" id="A0A4S5EQV3"/>
<proteinExistence type="inferred from homology"/>
<comment type="caution">
    <text evidence="3">The sequence shown here is derived from an EMBL/GenBank/DDBJ whole genome shotgun (WGS) entry which is preliminary data.</text>
</comment>
<dbReference type="GO" id="GO:0046872">
    <property type="term" value="F:metal ion binding"/>
    <property type="evidence" value="ECO:0007669"/>
    <property type="project" value="InterPro"/>
</dbReference>
<evidence type="ECO:0000256" key="2">
    <source>
        <dbReference type="SAM" id="SignalP"/>
    </source>
</evidence>
<protein>
    <submittedName>
        <fullName evidence="3">Superoxide dismutase family protein</fullName>
    </submittedName>
</protein>
<name>A0A4S5EQV3_9ACTN</name>
<dbReference type="SUPFAM" id="SSF49329">
    <property type="entry name" value="Cu,Zn superoxide dismutase-like"/>
    <property type="match status" value="1"/>
</dbReference>
<dbReference type="EMBL" id="SSXH01000174">
    <property type="protein sequence ID" value="THJ74795.1"/>
    <property type="molecule type" value="Genomic_DNA"/>
</dbReference>
<keyword evidence="2" id="KW-0732">Signal</keyword>
<evidence type="ECO:0000313" key="4">
    <source>
        <dbReference type="Proteomes" id="UP000305282"/>
    </source>
</evidence>
<dbReference type="RefSeq" id="WP_136447821.1">
    <property type="nucleotide sequence ID" value="NZ_SSXH01000174.1"/>
</dbReference>
<feature type="signal peptide" evidence="2">
    <location>
        <begin position="1"/>
        <end position="24"/>
    </location>
</feature>
<dbReference type="OrthoDB" id="3297424at2"/>
<evidence type="ECO:0000313" key="3">
    <source>
        <dbReference type="EMBL" id="THJ74795.1"/>
    </source>
</evidence>
<evidence type="ECO:0000256" key="1">
    <source>
        <dbReference type="ARBA" id="ARBA00010457"/>
    </source>
</evidence>
<comment type="similarity">
    <text evidence="1">Belongs to the Cu-Zn superoxide dismutase family.</text>
</comment>
<sequence length="196" mass="19842">MRRRLSIIAAGLGLILLTAGPAGAAGSPSPSPPAGGGIIAEPGVFRAWDARQPPTAVTYDEHLVPTGATAIALAVRGKRTVIGLIVQGLVPNHQYGAHVHQTACGATGATAGPHYQNVPDPVQPSVDPAYANARNEVWLDFTTDASGTGAAFAVVEWDFRAGGAHAIVLHEHHTDSSPGAAGTAGSRAACLTVPLS</sequence>
<keyword evidence="4" id="KW-1185">Reference proteome</keyword>
<accession>A0A4S5EQV3</accession>
<dbReference type="Gene3D" id="2.60.40.200">
    <property type="entry name" value="Superoxide dismutase, copper/zinc binding domain"/>
    <property type="match status" value="1"/>
</dbReference>